<feature type="domain" description="DNA/RNA non-specific endonuclease/pyrophosphatase/phosphodiesterase" evidence="12">
    <location>
        <begin position="72"/>
        <end position="265"/>
    </location>
</feature>
<dbReference type="SMART" id="SM00477">
    <property type="entry name" value="NUC"/>
    <property type="match status" value="1"/>
</dbReference>
<evidence type="ECO:0000313" key="13">
    <source>
        <dbReference type="EMBL" id="EOR95095.1"/>
    </source>
</evidence>
<dbReference type="STRING" id="1150600.ADIARSV_1583"/>
<accession>R9GU97</accession>
<keyword evidence="6 10" id="KW-0378">Hydrolase</keyword>
<dbReference type="InterPro" id="IPR044925">
    <property type="entry name" value="His-Me_finger_sf"/>
</dbReference>
<dbReference type="Gene3D" id="3.40.570.10">
    <property type="entry name" value="Extracellular Endonuclease, subunit A"/>
    <property type="match status" value="1"/>
</dbReference>
<sequence>MKKFYALLCAILITSIVTYSKSERINLSARKAVISEDNSLKFPKNNRLDISKSATIRKLEIPKLKPNEYVITHAAYSLSYNEQNEQANWVAYELTSKETNSIYERTNKFIVDLLVKTGSADNQDYLKSGYDRGHLAPAGDMGWSSTAIRESFYYSNMSPQNPSFNRGVWKRAEELVRSWAVDYKSVYIVTGPVLTKGLQTIGSDKVAVPNFFYKVILDNNAPGIKGIGFIIPNKGSSESLLNYAVSIDQVERITGIDFFPLLPDKQEELIESNLNTTAWIWKSSSTSSSSKSVSKRRVSSAQQKTNRIATSVQCSGTTKKGLRCRNKTKNSNGKCYLH</sequence>
<keyword evidence="3 10" id="KW-0540">Nuclease</keyword>
<dbReference type="InterPro" id="IPR044929">
    <property type="entry name" value="DNA/RNA_non-sp_Endonuclease_sf"/>
</dbReference>
<proteinExistence type="inferred from homology"/>
<evidence type="ECO:0000256" key="1">
    <source>
        <dbReference type="ARBA" id="ARBA00001946"/>
    </source>
</evidence>
<keyword evidence="4 9" id="KW-0479">Metal-binding</keyword>
<evidence type="ECO:0000256" key="9">
    <source>
        <dbReference type="PIRSR" id="PIRSR640255-2"/>
    </source>
</evidence>
<dbReference type="PATRIC" id="fig|1150600.3.peg.1555"/>
<dbReference type="PROSITE" id="PS01070">
    <property type="entry name" value="NUCLEASE_NON_SPEC"/>
    <property type="match status" value="1"/>
</dbReference>
<dbReference type="InterPro" id="IPR001604">
    <property type="entry name" value="Endo_G_ENPP1-like_dom"/>
</dbReference>
<dbReference type="GO" id="GO:0003676">
    <property type="term" value="F:nucleic acid binding"/>
    <property type="evidence" value="ECO:0007669"/>
    <property type="project" value="InterPro"/>
</dbReference>
<evidence type="ECO:0000256" key="10">
    <source>
        <dbReference type="RuleBase" id="RU366055"/>
    </source>
</evidence>
<comment type="cofactor">
    <cofactor evidence="1 10">
        <name>Mg(2+)</name>
        <dbReference type="ChEBI" id="CHEBI:18420"/>
    </cofactor>
</comment>
<protein>
    <recommendedName>
        <fullName evidence="10">Endonuclease</fullName>
        <ecNumber evidence="10">3.1.30.-</ecNumber>
    </recommendedName>
</protein>
<dbReference type="Pfam" id="PF01223">
    <property type="entry name" value="Endonuclease_NS"/>
    <property type="match status" value="1"/>
</dbReference>
<reference evidence="13 14" key="1">
    <citation type="journal article" date="2013" name="Genome Announc.">
        <title>Draft Genome Sequence of Arcticibacter svalbardensis Strain MN12-7T, a Member of the Family Sphingobacteriaceae Isolated from an Arctic Soil Sample.</title>
        <authorList>
            <person name="Shivaji S."/>
            <person name="Ara S."/>
            <person name="Prasad S."/>
            <person name="Manasa B.P."/>
            <person name="Begum Z."/>
            <person name="Singh A."/>
            <person name="Kumar Pinnaka A."/>
        </authorList>
    </citation>
    <scope>NUCLEOTIDE SEQUENCE [LARGE SCALE GENOMIC DNA]</scope>
    <source>
        <strain evidence="13 14">MN12-7</strain>
    </source>
</reference>
<dbReference type="EMBL" id="AQPN01000063">
    <property type="protein sequence ID" value="EOR95095.1"/>
    <property type="molecule type" value="Genomic_DNA"/>
</dbReference>
<dbReference type="PANTHER" id="PTHR13966">
    <property type="entry name" value="ENDONUCLEASE RELATED"/>
    <property type="match status" value="1"/>
</dbReference>
<evidence type="ECO:0000259" key="11">
    <source>
        <dbReference type="SMART" id="SM00477"/>
    </source>
</evidence>
<gene>
    <name evidence="13" type="ORF">ADIARSV_1583</name>
</gene>
<keyword evidence="7" id="KW-0460">Magnesium</keyword>
<dbReference type="Proteomes" id="UP000014174">
    <property type="component" value="Unassembled WGS sequence"/>
</dbReference>
<organism evidence="13 14">
    <name type="scientific">Arcticibacter svalbardensis MN12-7</name>
    <dbReference type="NCBI Taxonomy" id="1150600"/>
    <lineage>
        <taxon>Bacteria</taxon>
        <taxon>Pseudomonadati</taxon>
        <taxon>Bacteroidota</taxon>
        <taxon>Sphingobacteriia</taxon>
        <taxon>Sphingobacteriales</taxon>
        <taxon>Sphingobacteriaceae</taxon>
        <taxon>Arcticibacter</taxon>
    </lineage>
</organism>
<evidence type="ECO:0000256" key="7">
    <source>
        <dbReference type="ARBA" id="ARBA00022842"/>
    </source>
</evidence>
<dbReference type="CDD" id="cd00091">
    <property type="entry name" value="NUC"/>
    <property type="match status" value="1"/>
</dbReference>
<evidence type="ECO:0000256" key="2">
    <source>
        <dbReference type="ARBA" id="ARBA00010052"/>
    </source>
</evidence>
<evidence type="ECO:0000313" key="14">
    <source>
        <dbReference type="Proteomes" id="UP000014174"/>
    </source>
</evidence>
<evidence type="ECO:0000256" key="6">
    <source>
        <dbReference type="ARBA" id="ARBA00022801"/>
    </source>
</evidence>
<evidence type="ECO:0000256" key="4">
    <source>
        <dbReference type="ARBA" id="ARBA00022723"/>
    </source>
</evidence>
<feature type="active site" description="Proton acceptor" evidence="8">
    <location>
        <position position="134"/>
    </location>
</feature>
<feature type="domain" description="ENPP1-3/EXOG-like endonuclease/phosphodiesterase" evidence="11">
    <location>
        <begin position="73"/>
        <end position="265"/>
    </location>
</feature>
<feature type="binding site" evidence="9">
    <location>
        <position position="165"/>
    </location>
    <ligand>
        <name>Mg(2+)</name>
        <dbReference type="ChEBI" id="CHEBI:18420"/>
        <note>catalytic</note>
    </ligand>
</feature>
<dbReference type="eggNOG" id="COG1864">
    <property type="taxonomic scope" value="Bacteria"/>
</dbReference>
<dbReference type="SMART" id="SM00892">
    <property type="entry name" value="Endonuclease_NS"/>
    <property type="match status" value="1"/>
</dbReference>
<dbReference type="PANTHER" id="PTHR13966:SF5">
    <property type="entry name" value="ENDONUCLEASE G, MITOCHONDRIAL"/>
    <property type="match status" value="1"/>
</dbReference>
<dbReference type="SUPFAM" id="SSF54060">
    <property type="entry name" value="His-Me finger endonucleases"/>
    <property type="match status" value="1"/>
</dbReference>
<name>R9GU97_9SPHI</name>
<keyword evidence="5 10" id="KW-0255">Endonuclease</keyword>
<evidence type="ECO:0000256" key="5">
    <source>
        <dbReference type="ARBA" id="ARBA00022759"/>
    </source>
</evidence>
<dbReference type="AlphaFoldDB" id="R9GU97"/>
<dbReference type="GO" id="GO:0016787">
    <property type="term" value="F:hydrolase activity"/>
    <property type="evidence" value="ECO:0007669"/>
    <property type="project" value="UniProtKB-KW"/>
</dbReference>
<comment type="similarity">
    <text evidence="2 10">Belongs to the DNA/RNA non-specific endonuclease family.</text>
</comment>
<dbReference type="GO" id="GO:0004519">
    <property type="term" value="F:endonuclease activity"/>
    <property type="evidence" value="ECO:0007669"/>
    <property type="project" value="UniProtKB-UniRule"/>
</dbReference>
<dbReference type="InterPro" id="IPR018524">
    <property type="entry name" value="DNA/RNA_endonuclease_AS"/>
</dbReference>
<dbReference type="GO" id="GO:0046872">
    <property type="term" value="F:metal ion binding"/>
    <property type="evidence" value="ECO:0007669"/>
    <property type="project" value="UniProtKB-KW"/>
</dbReference>
<evidence type="ECO:0000256" key="3">
    <source>
        <dbReference type="ARBA" id="ARBA00022722"/>
    </source>
</evidence>
<evidence type="ECO:0000256" key="8">
    <source>
        <dbReference type="PIRSR" id="PIRSR640255-1"/>
    </source>
</evidence>
<dbReference type="InterPro" id="IPR040255">
    <property type="entry name" value="Non-specific_endonuclease"/>
</dbReference>
<keyword evidence="14" id="KW-1185">Reference proteome</keyword>
<dbReference type="InterPro" id="IPR020821">
    <property type="entry name" value="ENPP1-3/EXOG-like_nuc-like"/>
</dbReference>
<evidence type="ECO:0000259" key="12">
    <source>
        <dbReference type="SMART" id="SM00892"/>
    </source>
</evidence>
<dbReference type="OrthoDB" id="9811262at2"/>
<dbReference type="EC" id="3.1.30.-" evidence="10"/>
<dbReference type="RefSeq" id="WP_016194819.1">
    <property type="nucleotide sequence ID" value="NZ_AQPN01000063.1"/>
</dbReference>
<comment type="caution">
    <text evidence="13">The sequence shown here is derived from an EMBL/GenBank/DDBJ whole genome shotgun (WGS) entry which is preliminary data.</text>
</comment>